<dbReference type="GO" id="GO:0003910">
    <property type="term" value="F:DNA ligase (ATP) activity"/>
    <property type="evidence" value="ECO:0007669"/>
    <property type="project" value="InterPro"/>
</dbReference>
<evidence type="ECO:0000313" key="7">
    <source>
        <dbReference type="EMBL" id="EME43288.1"/>
    </source>
</evidence>
<keyword evidence="4" id="KW-0067">ATP-binding</keyword>
<evidence type="ECO:0000256" key="3">
    <source>
        <dbReference type="ARBA" id="ARBA00022741"/>
    </source>
</evidence>
<dbReference type="GO" id="GO:0005524">
    <property type="term" value="F:ATP binding"/>
    <property type="evidence" value="ECO:0007669"/>
    <property type="project" value="UniProtKB-KW"/>
</dbReference>
<dbReference type="eggNOG" id="KOG0967">
    <property type="taxonomic scope" value="Eukaryota"/>
</dbReference>
<protein>
    <recommendedName>
        <fullName evidence="6">ATP-dependent DNA ligase family profile domain-containing protein</fullName>
    </recommendedName>
</protein>
<keyword evidence="8" id="KW-1185">Reference proteome</keyword>
<keyword evidence="2" id="KW-0436">Ligase</keyword>
<sequence>MPFPFIEICTLLNNLEKVETHDPPLIPQVRYTKARGLIETWFKSHRRKIIELSEDGQTALLSALLPEWRTDRVYGVQTQSLYRMLSRTLGLGTARLRDLQAYKQPGFGDLPACLERVLRAGGAPAHPPIQLEEVDDMLGNLASGSISSHPSIPKLPRSSSELRDPVIARLLKRARPDEGKWLVRLILKDFTPVRLDEALILKNFHFLLPDLLRFQRNFQSAVGLLKGELSEYHAQPDPRSQRLFRLQASKRMRPTVNTKVGRPTFHKARGIEHCLNMLGSQECVLERKYDGEYCEIHVDLSDAPDWKKCIKIFAKSGKDATADRIGLHETLVNSLRLGDAKCRFKSKAILVGELVVYSDEEGRIMPFDEIRKHVTRSGVRMGAIADSQARACEHLAIVFFDILLLDDEIVMNAPVETRRQRLREAYRKIHGRALGAEWKKIDFTDREHGRRKLIEQFGHAIGRRCEGLVLKPCGVPYFSLDSSPDDYKHSFIKLKKDYIDGLGDEADFAVIGASYVAQQASTTTSTASRYTSFHLGCLKNKDDVRRVNARAIYKYVGTIDHEKCIPKPVLEAANMIARFTGKPYTPGVAPQKFGIDSHVALKMDVVFDEPLVFELLGSGFDKPSNCEFLMLRHARVKKLHEDRIWTDCVTFQELQQQGDAARSAPADSESQDTLRWITRLE</sequence>
<accession>M2WMN8</accession>
<evidence type="ECO:0000256" key="5">
    <source>
        <dbReference type="ARBA" id="ARBA00023242"/>
    </source>
</evidence>
<evidence type="ECO:0000259" key="6">
    <source>
        <dbReference type="PROSITE" id="PS50160"/>
    </source>
</evidence>
<evidence type="ECO:0000313" key="8">
    <source>
        <dbReference type="Proteomes" id="UP000016933"/>
    </source>
</evidence>
<dbReference type="PROSITE" id="PS50160">
    <property type="entry name" value="DNA_LIGASE_A3"/>
    <property type="match status" value="1"/>
</dbReference>
<dbReference type="GO" id="GO:0003677">
    <property type="term" value="F:DNA binding"/>
    <property type="evidence" value="ECO:0007669"/>
    <property type="project" value="InterPro"/>
</dbReference>
<dbReference type="AlphaFoldDB" id="M2WMN8"/>
<dbReference type="PANTHER" id="PTHR45997">
    <property type="entry name" value="DNA LIGASE 4"/>
    <property type="match status" value="1"/>
</dbReference>
<proteinExistence type="inferred from homology"/>
<dbReference type="EMBL" id="KB446540">
    <property type="protein sequence ID" value="EME43288.1"/>
    <property type="molecule type" value="Genomic_DNA"/>
</dbReference>
<dbReference type="OMA" id="RIDEFWR"/>
<evidence type="ECO:0000256" key="1">
    <source>
        <dbReference type="ARBA" id="ARBA00007572"/>
    </source>
</evidence>
<evidence type="ECO:0000256" key="2">
    <source>
        <dbReference type="ARBA" id="ARBA00022598"/>
    </source>
</evidence>
<dbReference type="Gene3D" id="1.10.3260.10">
    <property type="entry name" value="DNA ligase, ATP-dependent, N-terminal domain"/>
    <property type="match status" value="1"/>
</dbReference>
<name>M2WMN8_DOTSN</name>
<dbReference type="InterPro" id="IPR012308">
    <property type="entry name" value="DNA_ligase_ATP-dep_N"/>
</dbReference>
<gene>
    <name evidence="7" type="ORF">DOTSEDRAFT_100177</name>
</gene>
<dbReference type="Pfam" id="PF01068">
    <property type="entry name" value="DNA_ligase_A_M"/>
    <property type="match status" value="1"/>
</dbReference>
<feature type="non-terminal residue" evidence="7">
    <location>
        <position position="681"/>
    </location>
</feature>
<dbReference type="InterPro" id="IPR012310">
    <property type="entry name" value="DNA_ligase_ATP-dep_cent"/>
</dbReference>
<keyword evidence="5" id="KW-0539">Nucleus</keyword>
<organism evidence="7 8">
    <name type="scientific">Dothistroma septosporum (strain NZE10 / CBS 128990)</name>
    <name type="common">Red band needle blight fungus</name>
    <name type="synonym">Mycosphaerella pini</name>
    <dbReference type="NCBI Taxonomy" id="675120"/>
    <lineage>
        <taxon>Eukaryota</taxon>
        <taxon>Fungi</taxon>
        <taxon>Dikarya</taxon>
        <taxon>Ascomycota</taxon>
        <taxon>Pezizomycotina</taxon>
        <taxon>Dothideomycetes</taxon>
        <taxon>Dothideomycetidae</taxon>
        <taxon>Mycosphaerellales</taxon>
        <taxon>Mycosphaerellaceae</taxon>
        <taxon>Dothistroma</taxon>
    </lineage>
</organism>
<dbReference type="Gene3D" id="2.40.50.140">
    <property type="entry name" value="Nucleic acid-binding proteins"/>
    <property type="match status" value="1"/>
</dbReference>
<feature type="domain" description="ATP-dependent DNA ligase family profile" evidence="6">
    <location>
        <begin position="397"/>
        <end position="539"/>
    </location>
</feature>
<dbReference type="PANTHER" id="PTHR45997:SF2">
    <property type="entry name" value="ATP DEPENDENT DNA LIGASE DOMAIN PROTEIN (AFU_ORTHOLOGUE AFUA_5G02430)"/>
    <property type="match status" value="1"/>
</dbReference>
<dbReference type="STRING" id="675120.M2WMN8"/>
<reference evidence="7 8" key="2">
    <citation type="journal article" date="2012" name="PLoS Pathog.">
        <title>Diverse lifestyles and strategies of plant pathogenesis encoded in the genomes of eighteen Dothideomycetes fungi.</title>
        <authorList>
            <person name="Ohm R.A."/>
            <person name="Feau N."/>
            <person name="Henrissat B."/>
            <person name="Schoch C.L."/>
            <person name="Horwitz B.A."/>
            <person name="Barry K.W."/>
            <person name="Condon B.J."/>
            <person name="Copeland A.C."/>
            <person name="Dhillon B."/>
            <person name="Glaser F."/>
            <person name="Hesse C.N."/>
            <person name="Kosti I."/>
            <person name="LaButti K."/>
            <person name="Lindquist E.A."/>
            <person name="Lucas S."/>
            <person name="Salamov A.A."/>
            <person name="Bradshaw R.E."/>
            <person name="Ciuffetti L."/>
            <person name="Hamelin R.C."/>
            <person name="Kema G.H.J."/>
            <person name="Lawrence C."/>
            <person name="Scott J.A."/>
            <person name="Spatafora J.W."/>
            <person name="Turgeon B.G."/>
            <person name="de Wit P.J.G.M."/>
            <person name="Zhong S."/>
            <person name="Goodwin S.B."/>
            <person name="Grigoriev I.V."/>
        </authorList>
    </citation>
    <scope>NUCLEOTIDE SEQUENCE [LARGE SCALE GENOMIC DNA]</scope>
    <source>
        <strain evidence="8">NZE10 / CBS 128990</strain>
    </source>
</reference>
<dbReference type="InterPro" id="IPR029710">
    <property type="entry name" value="LIG4"/>
</dbReference>
<evidence type="ECO:0000256" key="4">
    <source>
        <dbReference type="ARBA" id="ARBA00022840"/>
    </source>
</evidence>
<dbReference type="GO" id="GO:0006297">
    <property type="term" value="P:nucleotide-excision repair, DNA gap filling"/>
    <property type="evidence" value="ECO:0007669"/>
    <property type="project" value="TreeGrafter"/>
</dbReference>
<comment type="similarity">
    <text evidence="1">Belongs to the ATP-dependent DNA ligase family.</text>
</comment>
<dbReference type="GO" id="GO:0032807">
    <property type="term" value="C:DNA ligase IV complex"/>
    <property type="evidence" value="ECO:0007669"/>
    <property type="project" value="TreeGrafter"/>
</dbReference>
<dbReference type="InterPro" id="IPR012340">
    <property type="entry name" value="NA-bd_OB-fold"/>
</dbReference>
<dbReference type="Proteomes" id="UP000016933">
    <property type="component" value="Unassembled WGS sequence"/>
</dbReference>
<dbReference type="InterPro" id="IPR036599">
    <property type="entry name" value="DNA_ligase_N_sf"/>
</dbReference>
<dbReference type="GO" id="GO:0006310">
    <property type="term" value="P:DNA recombination"/>
    <property type="evidence" value="ECO:0007669"/>
    <property type="project" value="InterPro"/>
</dbReference>
<keyword evidence="3" id="KW-0547">Nucleotide-binding</keyword>
<dbReference type="GO" id="GO:0006303">
    <property type="term" value="P:double-strand break repair via nonhomologous end joining"/>
    <property type="evidence" value="ECO:0007669"/>
    <property type="project" value="TreeGrafter"/>
</dbReference>
<dbReference type="Gene3D" id="3.30.470.30">
    <property type="entry name" value="DNA ligase/mRNA capping enzyme"/>
    <property type="match status" value="1"/>
</dbReference>
<dbReference type="Pfam" id="PF04675">
    <property type="entry name" value="DNA_ligase_A_N"/>
    <property type="match status" value="1"/>
</dbReference>
<dbReference type="SUPFAM" id="SSF56091">
    <property type="entry name" value="DNA ligase/mRNA capping enzyme, catalytic domain"/>
    <property type="match status" value="1"/>
</dbReference>
<reference evidence="8" key="1">
    <citation type="journal article" date="2012" name="PLoS Genet.">
        <title>The genomes of the fungal plant pathogens Cladosporium fulvum and Dothistroma septosporum reveal adaptation to different hosts and lifestyles but also signatures of common ancestry.</title>
        <authorList>
            <person name="de Wit P.J.G.M."/>
            <person name="van der Burgt A."/>
            <person name="Oekmen B."/>
            <person name="Stergiopoulos I."/>
            <person name="Abd-Elsalam K.A."/>
            <person name="Aerts A.L."/>
            <person name="Bahkali A.H."/>
            <person name="Beenen H.G."/>
            <person name="Chettri P."/>
            <person name="Cox M.P."/>
            <person name="Datema E."/>
            <person name="de Vries R.P."/>
            <person name="Dhillon B."/>
            <person name="Ganley A.R."/>
            <person name="Griffiths S.A."/>
            <person name="Guo Y."/>
            <person name="Hamelin R.C."/>
            <person name="Henrissat B."/>
            <person name="Kabir M.S."/>
            <person name="Jashni M.K."/>
            <person name="Kema G."/>
            <person name="Klaubauf S."/>
            <person name="Lapidus A."/>
            <person name="Levasseur A."/>
            <person name="Lindquist E."/>
            <person name="Mehrabi R."/>
            <person name="Ohm R.A."/>
            <person name="Owen T.J."/>
            <person name="Salamov A."/>
            <person name="Schwelm A."/>
            <person name="Schijlen E."/>
            <person name="Sun H."/>
            <person name="van den Burg H.A."/>
            <person name="van Ham R.C.H.J."/>
            <person name="Zhang S."/>
            <person name="Goodwin S.B."/>
            <person name="Grigoriev I.V."/>
            <person name="Collemare J."/>
            <person name="Bradshaw R.E."/>
        </authorList>
    </citation>
    <scope>NUCLEOTIDE SEQUENCE [LARGE SCALE GENOMIC DNA]</scope>
    <source>
        <strain evidence="8">NZE10 / CBS 128990</strain>
    </source>
</reference>
<dbReference type="HOGENOM" id="CLU_004299_3_0_1"/>
<dbReference type="OrthoDB" id="2160351at2759"/>